<dbReference type="CDD" id="cd00878">
    <property type="entry name" value="Arf_Arl"/>
    <property type="match status" value="2"/>
</dbReference>
<dbReference type="Gene3D" id="3.40.50.300">
    <property type="entry name" value="P-loop containing nucleotide triphosphate hydrolases"/>
    <property type="match status" value="2"/>
</dbReference>
<dbReference type="SUPFAM" id="SSF52540">
    <property type="entry name" value="P-loop containing nucleoside triphosphate hydrolases"/>
    <property type="match status" value="2"/>
</dbReference>
<evidence type="ECO:0000256" key="4">
    <source>
        <dbReference type="PIRSR" id="PIRSR606689-1"/>
    </source>
</evidence>
<dbReference type="Pfam" id="PF00025">
    <property type="entry name" value="Arf"/>
    <property type="match status" value="2"/>
</dbReference>
<evidence type="ECO:0000256" key="1">
    <source>
        <dbReference type="ARBA" id="ARBA00010290"/>
    </source>
</evidence>
<dbReference type="SMART" id="SM00175">
    <property type="entry name" value="RAB"/>
    <property type="match status" value="1"/>
</dbReference>
<evidence type="ECO:0000256" key="3">
    <source>
        <dbReference type="ARBA" id="ARBA00023134"/>
    </source>
</evidence>
<feature type="binding site" evidence="4">
    <location>
        <position position="65"/>
    </location>
    <ligand>
        <name>GTP</name>
        <dbReference type="ChEBI" id="CHEBI:37565"/>
    </ligand>
</feature>
<dbReference type="EMBL" id="MPUH01002202">
    <property type="protein sequence ID" value="OMJ65350.1"/>
    <property type="molecule type" value="Genomic_DNA"/>
</dbReference>
<dbReference type="SMART" id="SM00177">
    <property type="entry name" value="ARF"/>
    <property type="match status" value="2"/>
</dbReference>
<dbReference type="FunFam" id="3.40.50.300:FF:000412">
    <property type="entry name" value="ADP-ribosylation factor 1"/>
    <property type="match status" value="1"/>
</dbReference>
<keyword evidence="2 4" id="KW-0547">Nucleotide-binding</keyword>
<dbReference type="GO" id="GO:0030010">
    <property type="term" value="P:establishment of cell polarity"/>
    <property type="evidence" value="ECO:0007669"/>
    <property type="project" value="UniProtKB-ARBA"/>
</dbReference>
<dbReference type="GO" id="GO:0003924">
    <property type="term" value="F:GTPase activity"/>
    <property type="evidence" value="ECO:0007669"/>
    <property type="project" value="InterPro"/>
</dbReference>
<evidence type="ECO:0000313" key="6">
    <source>
        <dbReference type="EMBL" id="OMJ65350.1"/>
    </source>
</evidence>
<dbReference type="OrthoDB" id="2011769at2759"/>
<feature type="binding site" evidence="4">
    <location>
        <begin position="121"/>
        <end position="124"/>
    </location>
    <ligand>
        <name>GTP</name>
        <dbReference type="ChEBI" id="CHEBI:37565"/>
    </ligand>
</feature>
<dbReference type="AlphaFoldDB" id="A0A1R2ALR7"/>
<dbReference type="InterPro" id="IPR027417">
    <property type="entry name" value="P-loop_NTPase"/>
</dbReference>
<reference evidence="6 7" key="1">
    <citation type="submission" date="2016-11" db="EMBL/GenBank/DDBJ databases">
        <title>The macronuclear genome of Stentor coeruleus: a giant cell with tiny introns.</title>
        <authorList>
            <person name="Slabodnick M."/>
            <person name="Ruby J.G."/>
            <person name="Reiff S.B."/>
            <person name="Swart E.C."/>
            <person name="Gosai S."/>
            <person name="Prabakaran S."/>
            <person name="Witkowska E."/>
            <person name="Larue G.E."/>
            <person name="Fisher S."/>
            <person name="Freeman R.M."/>
            <person name="Gunawardena J."/>
            <person name="Chu W."/>
            <person name="Stover N.A."/>
            <person name="Gregory B.D."/>
            <person name="Nowacki M."/>
            <person name="Derisi J."/>
            <person name="Roy S.W."/>
            <person name="Marshall W.F."/>
            <person name="Sood P."/>
        </authorList>
    </citation>
    <scope>NUCLEOTIDE SEQUENCE [LARGE SCALE GENOMIC DNA]</scope>
    <source>
        <strain evidence="6">WM001</strain>
    </source>
</reference>
<dbReference type="GO" id="GO:0005525">
    <property type="term" value="F:GTP binding"/>
    <property type="evidence" value="ECO:0007669"/>
    <property type="project" value="UniProtKB-KW"/>
</dbReference>
<organism evidence="6 7">
    <name type="scientific">Stentor coeruleus</name>
    <dbReference type="NCBI Taxonomy" id="5963"/>
    <lineage>
        <taxon>Eukaryota</taxon>
        <taxon>Sar</taxon>
        <taxon>Alveolata</taxon>
        <taxon>Ciliophora</taxon>
        <taxon>Postciliodesmatophora</taxon>
        <taxon>Heterotrichea</taxon>
        <taxon>Heterotrichida</taxon>
        <taxon>Stentoridae</taxon>
        <taxon>Stentor</taxon>
    </lineage>
</organism>
<feature type="binding site" evidence="4">
    <location>
        <begin position="19"/>
        <end position="26"/>
    </location>
    <ligand>
        <name>GTP</name>
        <dbReference type="ChEBI" id="CHEBI:37565"/>
    </ligand>
</feature>
<comment type="caution">
    <text evidence="6">The sequence shown here is derived from an EMBL/GenBank/DDBJ whole genome shotgun (WGS) entry which is preliminary data.</text>
</comment>
<feature type="binding site" evidence="5">
    <location>
        <position position="43"/>
    </location>
    <ligand>
        <name>Mg(2+)</name>
        <dbReference type="ChEBI" id="CHEBI:18420"/>
    </ligand>
</feature>
<gene>
    <name evidence="6" type="ORF">SteCoe_38410</name>
</gene>
<dbReference type="SMART" id="SM00178">
    <property type="entry name" value="SAR"/>
    <property type="match status" value="2"/>
</dbReference>
<evidence type="ECO:0000256" key="5">
    <source>
        <dbReference type="PIRSR" id="PIRSR606689-2"/>
    </source>
</evidence>
<dbReference type="NCBIfam" id="TIGR00231">
    <property type="entry name" value="small_GTP"/>
    <property type="match status" value="2"/>
</dbReference>
<dbReference type="Proteomes" id="UP000187209">
    <property type="component" value="Unassembled WGS sequence"/>
</dbReference>
<dbReference type="GO" id="GO:0046872">
    <property type="term" value="F:metal ion binding"/>
    <property type="evidence" value="ECO:0007669"/>
    <property type="project" value="UniProtKB-KW"/>
</dbReference>
<keyword evidence="3 4" id="KW-0342">GTP-binding</keyword>
<dbReference type="SMR" id="A0A1R2ALR7"/>
<keyword evidence="5" id="KW-0479">Metal-binding</keyword>
<evidence type="ECO:0000313" key="7">
    <source>
        <dbReference type="Proteomes" id="UP000187209"/>
    </source>
</evidence>
<sequence length="364" mass="41485">MESISACSQKNQYKVILLGIEGSGKTTLLYHAKFSDAVKTIPTVGFNVETIEYEECSFTVWDMGGRKSIRALWSNYYEGIDALIFVLDSNDEFNTEITNQVFNDLIENSTLDNLPILLFANKSDLKSLSVFQLAERFKLGYLRNRHWQVQPCSSITGEGIKEGFMWLNRILPAKPAIILDDEKYSDEEIEKPEDNLPILKLLMIGARSAGKTTLLYKLKLGEIIESVPTVGFNLETFTYKDIKLCMWDIEGNPGANQLWIHFYTQIQGIIYVVDSSKNCNDNEQKQAFDFILSCERLKNVPILIIANKFASAVHDVERHIKACLGLDDFHERKWNIICVDAFSGKGLTEMLEWLRTNINSASQY</sequence>
<keyword evidence="7" id="KW-1185">Reference proteome</keyword>
<evidence type="ECO:0000256" key="2">
    <source>
        <dbReference type="ARBA" id="ARBA00022741"/>
    </source>
</evidence>
<dbReference type="PROSITE" id="PS51417">
    <property type="entry name" value="ARF"/>
    <property type="match status" value="2"/>
</dbReference>
<accession>A0A1R2ALR7</accession>
<dbReference type="InterPro" id="IPR006689">
    <property type="entry name" value="Small_GTPase_ARF/SAR"/>
</dbReference>
<dbReference type="PRINTS" id="PR00328">
    <property type="entry name" value="SAR1GTPBP"/>
</dbReference>
<protein>
    <submittedName>
        <fullName evidence="6">Uncharacterized protein</fullName>
    </submittedName>
</protein>
<comment type="similarity">
    <text evidence="1">Belongs to the small GTPase superfamily. Arf family.</text>
</comment>
<dbReference type="InterPro" id="IPR024156">
    <property type="entry name" value="Small_GTPase_ARF"/>
</dbReference>
<dbReference type="FunFam" id="3.40.50.300:FF:001166">
    <property type="entry name" value="ADP-ribosylation factor D"/>
    <property type="match status" value="1"/>
</dbReference>
<name>A0A1R2ALR7_9CILI</name>
<dbReference type="InterPro" id="IPR005225">
    <property type="entry name" value="Small_GTP-bd"/>
</dbReference>
<keyword evidence="5" id="KW-0460">Magnesium</keyword>
<feature type="binding site" evidence="5">
    <location>
        <position position="26"/>
    </location>
    <ligand>
        <name>Mg(2+)</name>
        <dbReference type="ChEBI" id="CHEBI:18420"/>
    </ligand>
</feature>
<dbReference type="PANTHER" id="PTHR11711">
    <property type="entry name" value="ADP RIBOSYLATION FACTOR-RELATED"/>
    <property type="match status" value="1"/>
</dbReference>
<proteinExistence type="inferred from homology"/>